<evidence type="ECO:0000313" key="1">
    <source>
        <dbReference type="EMBL" id="CDG20939.1"/>
    </source>
</evidence>
<name>A0A068R1L3_9GAMM</name>
<evidence type="ECO:0000313" key="2">
    <source>
        <dbReference type="Proteomes" id="UP000032735"/>
    </source>
</evidence>
<gene>
    <name evidence="1" type="ORF">XPG1_1284</name>
</gene>
<accession>A0A068R1L3</accession>
<reference evidence="1 2" key="1">
    <citation type="submission" date="2013-07" db="EMBL/GenBank/DDBJ databases">
        <authorList>
            <person name="Genoscope - CEA"/>
        </authorList>
    </citation>
    <scope>NUCLEOTIDE SEQUENCE [LARGE SCALE GENOMIC DNA]</scope>
    <source>
        <strain evidence="1 2">G6</strain>
    </source>
</reference>
<dbReference type="HOGENOM" id="CLU_2775075_0_0_6"/>
<dbReference type="Proteomes" id="UP000032735">
    <property type="component" value="Chromosome"/>
</dbReference>
<protein>
    <submittedName>
        <fullName evidence="1">Uncharacterized protein</fullName>
    </submittedName>
</protein>
<sequence>MQTLKNASESEAFFTIDKIITDKEQLSFLQLQRLTFLNDISQRFHLPWQKTDMAPLPTQSPHLIFAYQQ</sequence>
<organism evidence="1 2">
    <name type="scientific">Xenorhabdus poinarii G6</name>
    <dbReference type="NCBI Taxonomy" id="1354304"/>
    <lineage>
        <taxon>Bacteria</taxon>
        <taxon>Pseudomonadati</taxon>
        <taxon>Pseudomonadota</taxon>
        <taxon>Gammaproteobacteria</taxon>
        <taxon>Enterobacterales</taxon>
        <taxon>Morganellaceae</taxon>
        <taxon>Xenorhabdus</taxon>
    </lineage>
</organism>
<keyword evidence="2" id="KW-1185">Reference proteome</keyword>
<dbReference type="EMBL" id="FO704551">
    <property type="protein sequence ID" value="CDG20939.1"/>
    <property type="molecule type" value="Genomic_DNA"/>
</dbReference>
<dbReference type="KEGG" id="xpo:XPG1_1284"/>
<dbReference type="AlphaFoldDB" id="A0A068R1L3"/>
<proteinExistence type="predicted"/>